<gene>
    <name evidence="12" type="ORF">KVV02_006119</name>
</gene>
<feature type="region of interest" description="Disordered" evidence="9">
    <location>
        <begin position="1780"/>
        <end position="1850"/>
    </location>
</feature>
<sequence>MPLSVHRSSRQRYSNHDDLSSSMSAEPIVLKGGHSFNFISQWFFLWVIPLLRRSRADPDFDPDSIELQTEESAQFAGERLGERWRQEVLDHKEKASISRALMSAFGRPYLMLAFYKVFWIIFTYLGAYFLVSRLIGFVESTESEADLNVQGQKLKPLTEGYLYAFGLFLTCIGSSICIQQVMAECTRIGVQVRAGLMVLIYRKSLKLSSPHGGIGNIINLISNDCNRVAESFVNFHFLWSSALEILVVIALAFVELKIAAVPALIILVLLFPVQYLLSLFTARVNAMATNSTTARVHIMSELLTAIKLIKFYAWESYFRDRVTRVRAKEIRELRRGMYLKITSFALVFAAPVVTTLACMCVYELSEDGKVRGDVKASVVFTILSIFNTLRYPLIMLPIAVKTTLGALLSFDRLNGFLSLPEVEPLHLHGGTDDSDRESAGSSSVMADGLVMNGSRSDSGDTKEMERRALRREIARLRIYMKDADFGWPESQESNPTLKFISMKVEPKELVAIVGDVGSGKSSTLAAIMGQIKLVAGDRAVHGSLAYLQHLARCDHIIVMKGGSIEVQGTFAELMAKDVNLARIVDASMEIEDPDQIQELMSEIRLEPASENVELDPSSSSSPTAEKGFDNQLTIPRTVTIQQSGSGRTSRFSSDEKQGDSELSSISVRGLVSTMARNGKSTAPSTITGRPNLLSQRSHSMSGTGTSTTYNNIAANEQTIHRLRELNAHTVQNQMLNEQTISRMIERNQMTILGSVGQNRLSMNPTNREENSMAKAVERNQLTIHSLSGRDGGMVSGGGRGERLDLGYGVKSRDVISGWSVTKAYLRKGTGMGVSIAVALVFLVTHGLRIFSDYWLRFTIGPDSQLGIRFYLCVYGGLVAGVVAGAYLRTFFLSWAVFKKSLAYHDRIFRKIMRAPMSYYDVTPLARILNAFARHLYVVDEVLPDAILQMLQYLPLAIGTTVLVIVIVPWSAIVVVVLLALVWVLIHFSSYTDERLKAMEAMTKGPIFAHMAATLDGLFSIRVYGAEQRFDSFNLGKIDDNHKALFAMMQIRCWLALYIDLVSSVFVLATGMFGVYFSRHGNLDAPEVGLAITNALQLLIFGQWSVRMVAEVKSTKDSVCQLELYGMNIPAEAPDVIPENQPSAEWPSQGEIEFKKVVLRYQNYGVAVLKNHGQTVDGEPPIVIDEGESSARTGRRTSFAGDLVEALIEDDDEEEEEESEQNESGPSSPSPSSTPTTSSRSRGSNQHSSVPSVALDTPRGTPLTGAGGSKFSSVTDLGRTDAGATASSAAEPSSSTTPPVSSSSSSSGAALAPMPGTVSVTTHQMPRSLEDVVFSSFATMANRRGTAPPSPCPVSSFPVHPPPSPWVSSVHSGPSVADATHASASTISSSSRLEREHYLRQNRDISRLCSLKSAQIRQFEAKLSKLERENLGMRIALREAENGLAASLSSSSSIPANFSDLQDADAPGRAEDGLTSKEAQGRQTNGEDVLGENDEHEGAEDDSSHSNDGTHRRKRRKLSGQASPFGPKTILLSKLNQVQSIYQREHQALCTMMASFNSTSRFYKDLLQQLEEHALSSRKGTDDESSGEHSLEPREPTSYRNSQQHQQRVPDPNEGILQTPRNSPQKRQQRKGSSGSTSRTALKDFPRQSSSSASPSPFFEPNRYLRKRTRQPRAHQKPKSPVTRSTDLTLSSFKASGPNLETAMPPSENAPRDLDDSEENHIAVPRLIRPTAGNVYNMNALPRIAEDRPLELSGTISGTKDSFTVLRSRLSVSTEYLGSTAPRDVTIGEPESDRSDQSSVQQSVARKLNPSALSPDVQKAKRKDVGPSRNRVEKSRRIGDSWATRDPEGERTKSIALSKALLAKFSRFAAPSDESGDRNAPEPPRAANMQAAASDSSSHFDDSSVIVNAVSRLEDGGGNDLYGANTLGEMPTNEDNTFKTGTATHSSHHSGLSRRPIIARRRGFLRATPSPLVKSRSAIRAQHLKVMTPAQLLRRMNKTLLGTSKAPALPKSITRNADYSSISSIKAPSLFSGESTSTKANNTPVGNALNEQDCGSREDTISTKKLMPPPPKPDPNFPGRYVSKLISTAGASVKRSAPIHSTEDSGGKESLTTGDRGDDREAGEHASIQEGLEGTSSRLSSERVRAPSIAYKLPNLRERSRDIFHEDATTPCHKVIAQGNFYIKSMTRRSAVLRFKGRERLMRISFLSIRLPSVHPGDLHPPMAADRRMQHAQGTGPDQTALHQPATASSSVRPRSAHGTFVSLSLLRPFELVLELLTNHAHFWKLAGLLFFGEILLNTVIIKKIPYTEIDWIAYMQEVSGYLRGETDYMKLRGDTGPLVYPAGFVYIYSALYYLTDLGQNVLRGQWVFMSLYLMTLGIVFAIYSKDKSVPPYVLIFLCLSKRLHSIYVLRLFNDPVAMFLLYASILAFLYRRWTWSSVLFSLAVSVKMNILLFFPAFGFLVWQTQGLLGTLLQLTTMTLIQIILSLPFTLHHAESYRRKAFEFSRVFEYKWTVNWKFLDEKTFLSPELSKLLLAGHVLVLFAFVFLRWSRSEGGIIPVILRGLTASKSVLWIHAQYMKPNHILTLMFTSNFLGIVFARSLHYQFYSWYSMTLPYLLWQTRLPVVGRILLLGAIEWSWNVFPATAKSSGLLMASHFVILVGLWAGKRVETGRRAH</sequence>
<evidence type="ECO:0000256" key="10">
    <source>
        <dbReference type="SAM" id="Phobius"/>
    </source>
</evidence>
<keyword evidence="7 10" id="KW-0472">Membrane</keyword>
<dbReference type="CDD" id="cd18580">
    <property type="entry name" value="ABC_6TM_ABCC_D2"/>
    <property type="match status" value="1"/>
</dbReference>
<proteinExistence type="predicted"/>
<feature type="compositionally biased region" description="Acidic residues" evidence="9">
    <location>
        <begin position="1206"/>
        <end position="1220"/>
    </location>
</feature>
<feature type="region of interest" description="Disordered" evidence="9">
    <location>
        <begin position="1174"/>
        <end position="1323"/>
    </location>
</feature>
<feature type="compositionally biased region" description="Basic and acidic residues" evidence="9">
    <location>
        <begin position="1822"/>
        <end position="1850"/>
    </location>
</feature>
<dbReference type="Gene3D" id="3.40.50.300">
    <property type="entry name" value="P-loop containing nucleotide triphosphate hydrolases"/>
    <property type="match status" value="1"/>
</dbReference>
<feature type="region of interest" description="Disordered" evidence="9">
    <location>
        <begin position="1573"/>
        <end position="1714"/>
    </location>
</feature>
<dbReference type="GO" id="GO:0005524">
    <property type="term" value="F:ATP binding"/>
    <property type="evidence" value="ECO:0007669"/>
    <property type="project" value="UniProtKB-KW"/>
</dbReference>
<evidence type="ECO:0000256" key="3">
    <source>
        <dbReference type="ARBA" id="ARBA00022692"/>
    </source>
</evidence>
<feature type="region of interest" description="Disordered" evidence="9">
    <location>
        <begin position="2220"/>
        <end position="2253"/>
    </location>
</feature>
<feature type="transmembrane region" description="Helical" evidence="10">
    <location>
        <begin position="341"/>
        <end position="364"/>
    </location>
</feature>
<evidence type="ECO:0000256" key="4">
    <source>
        <dbReference type="ARBA" id="ARBA00022741"/>
    </source>
</evidence>
<dbReference type="InterPro" id="IPR027417">
    <property type="entry name" value="P-loop_NTPase"/>
</dbReference>
<dbReference type="EMBL" id="JAIFTL010000016">
    <property type="protein sequence ID" value="KAG9326608.1"/>
    <property type="molecule type" value="Genomic_DNA"/>
</dbReference>
<feature type="transmembrane region" description="Helical" evidence="10">
    <location>
        <begin position="2338"/>
        <end position="2354"/>
    </location>
</feature>
<feature type="transmembrane region" description="Helical" evidence="10">
    <location>
        <begin position="1054"/>
        <end position="1075"/>
    </location>
</feature>
<dbReference type="InterPro" id="IPR036640">
    <property type="entry name" value="ABC1_TM_sf"/>
</dbReference>
<evidence type="ECO:0000256" key="9">
    <source>
        <dbReference type="SAM" id="MobiDB-lite"/>
    </source>
</evidence>
<dbReference type="Proteomes" id="UP000717515">
    <property type="component" value="Unassembled WGS sequence"/>
</dbReference>
<feature type="compositionally biased region" description="Polar residues" evidence="9">
    <location>
        <begin position="1476"/>
        <end position="1485"/>
    </location>
</feature>
<feature type="transmembrane region" description="Helical" evidence="10">
    <location>
        <begin position="260"/>
        <end position="280"/>
    </location>
</feature>
<dbReference type="InterPro" id="IPR044726">
    <property type="entry name" value="ABCC_6TM_D2"/>
</dbReference>
<dbReference type="GO" id="GO:0016887">
    <property type="term" value="F:ATP hydrolysis activity"/>
    <property type="evidence" value="ECO:0007669"/>
    <property type="project" value="InterPro"/>
</dbReference>
<dbReference type="PROSITE" id="PS50929">
    <property type="entry name" value="ABC_TM1F"/>
    <property type="match status" value="2"/>
</dbReference>
<dbReference type="Gene3D" id="1.20.1560.10">
    <property type="entry name" value="ABC transporter type 1, transmembrane domain"/>
    <property type="match status" value="2"/>
</dbReference>
<evidence type="ECO:0000313" key="13">
    <source>
        <dbReference type="Proteomes" id="UP000717515"/>
    </source>
</evidence>
<feature type="transmembrane region" description="Helical" evidence="10">
    <location>
        <begin position="2646"/>
        <end position="2664"/>
    </location>
</feature>
<feature type="transmembrane region" description="Helical" evidence="10">
    <location>
        <begin position="867"/>
        <end position="897"/>
    </location>
</feature>
<dbReference type="SUPFAM" id="SSF52540">
    <property type="entry name" value="P-loop containing nucleoside triphosphate hydrolases"/>
    <property type="match status" value="1"/>
</dbReference>
<feature type="compositionally biased region" description="Polar residues" evidence="9">
    <location>
        <begin position="1681"/>
        <end position="1693"/>
    </location>
</feature>
<dbReference type="InterPro" id="IPR050173">
    <property type="entry name" value="ABC_transporter_C-like"/>
</dbReference>
<dbReference type="InterPro" id="IPR003439">
    <property type="entry name" value="ABC_transporter-like_ATP-bd"/>
</dbReference>
<feature type="compositionally biased region" description="Basic and acidic residues" evidence="9">
    <location>
        <begin position="2114"/>
        <end position="2123"/>
    </location>
</feature>
<dbReference type="Pfam" id="PF00664">
    <property type="entry name" value="ABC_membrane"/>
    <property type="match status" value="2"/>
</dbReference>
<protein>
    <recommendedName>
        <fullName evidence="11">ABC transmembrane type-1 domain-containing protein</fullName>
    </recommendedName>
</protein>
<feature type="region of interest" description="Disordered" evidence="9">
    <location>
        <begin position="1"/>
        <end position="20"/>
    </location>
</feature>
<evidence type="ECO:0000313" key="12">
    <source>
        <dbReference type="EMBL" id="KAG9326608.1"/>
    </source>
</evidence>
<keyword evidence="8" id="KW-0175">Coiled coil</keyword>
<feature type="region of interest" description="Disordered" evidence="9">
    <location>
        <begin position="1448"/>
        <end position="1526"/>
    </location>
</feature>
<feature type="compositionally biased region" description="Polar residues" evidence="9">
    <location>
        <begin position="674"/>
        <end position="696"/>
    </location>
</feature>
<dbReference type="PANTHER" id="PTHR24223:SF447">
    <property type="entry name" value="MULTIDRUG RESISTANCE-ASSOCIATED PROTEIN 5"/>
    <property type="match status" value="1"/>
</dbReference>
<dbReference type="GO" id="GO:0000030">
    <property type="term" value="F:mannosyltransferase activity"/>
    <property type="evidence" value="ECO:0007669"/>
    <property type="project" value="InterPro"/>
</dbReference>
<comment type="subcellular location">
    <subcellularLocation>
        <location evidence="1">Membrane</location>
        <topology evidence="1">Multi-pass membrane protein</topology>
    </subcellularLocation>
</comment>
<evidence type="ECO:0000256" key="8">
    <source>
        <dbReference type="SAM" id="Coils"/>
    </source>
</evidence>
<feature type="domain" description="ABC transmembrane type-1" evidence="11">
    <location>
        <begin position="122"/>
        <end position="405"/>
    </location>
</feature>
<dbReference type="InterPro" id="IPR011527">
    <property type="entry name" value="ABC1_TM_dom"/>
</dbReference>
<organism evidence="12 13">
    <name type="scientific">Mortierella alpina</name>
    <name type="common">Oleaginous fungus</name>
    <name type="synonym">Mortierella renispora</name>
    <dbReference type="NCBI Taxonomy" id="64518"/>
    <lineage>
        <taxon>Eukaryota</taxon>
        <taxon>Fungi</taxon>
        <taxon>Fungi incertae sedis</taxon>
        <taxon>Mucoromycota</taxon>
        <taxon>Mortierellomycotina</taxon>
        <taxon>Mortierellomycetes</taxon>
        <taxon>Mortierellales</taxon>
        <taxon>Mortierellaceae</taxon>
        <taxon>Mortierella</taxon>
    </lineage>
</organism>
<comment type="caution">
    <text evidence="12">The sequence shown here is derived from an EMBL/GenBank/DDBJ whole genome shotgun (WGS) entry which is preliminary data.</text>
</comment>
<evidence type="ECO:0000256" key="1">
    <source>
        <dbReference type="ARBA" id="ARBA00004141"/>
    </source>
</evidence>
<keyword evidence="4" id="KW-0547">Nucleotide-binding</keyword>
<feature type="domain" description="ABC transmembrane type-1" evidence="11">
    <location>
        <begin position="835"/>
        <end position="1113"/>
    </location>
</feature>
<keyword evidence="3 10" id="KW-0812">Transmembrane</keyword>
<feature type="transmembrane region" description="Helical" evidence="10">
    <location>
        <begin position="237"/>
        <end position="254"/>
    </location>
</feature>
<feature type="transmembrane region" description="Helical" evidence="10">
    <location>
        <begin position="2467"/>
        <end position="2488"/>
    </location>
</feature>
<evidence type="ECO:0000256" key="2">
    <source>
        <dbReference type="ARBA" id="ARBA00022448"/>
    </source>
</evidence>
<evidence type="ECO:0000259" key="11">
    <source>
        <dbReference type="PROSITE" id="PS50929"/>
    </source>
</evidence>
<feature type="compositionally biased region" description="Acidic residues" evidence="9">
    <location>
        <begin position="1488"/>
        <end position="1500"/>
    </location>
</feature>
<feature type="compositionally biased region" description="Polar residues" evidence="9">
    <location>
        <begin position="630"/>
        <end position="651"/>
    </location>
</feature>
<feature type="region of interest" description="Disordered" evidence="9">
    <location>
        <begin position="1867"/>
        <end position="1900"/>
    </location>
</feature>
<feature type="transmembrane region" description="Helical" evidence="10">
    <location>
        <begin position="2439"/>
        <end position="2460"/>
    </location>
</feature>
<feature type="compositionally biased region" description="Basic residues" evidence="9">
    <location>
        <begin position="1663"/>
        <end position="1677"/>
    </location>
</feature>
<evidence type="ECO:0000256" key="5">
    <source>
        <dbReference type="ARBA" id="ARBA00022840"/>
    </source>
</evidence>
<feature type="region of interest" description="Disordered" evidence="9">
    <location>
        <begin position="2028"/>
        <end position="2142"/>
    </location>
</feature>
<feature type="transmembrane region" description="Helical" evidence="10">
    <location>
        <begin position="160"/>
        <end position="178"/>
    </location>
</feature>
<feature type="transmembrane region" description="Helical" evidence="10">
    <location>
        <begin position="2582"/>
        <end position="2600"/>
    </location>
</feature>
<evidence type="ECO:0000256" key="7">
    <source>
        <dbReference type="ARBA" id="ARBA00023136"/>
    </source>
</evidence>
<feature type="transmembrane region" description="Helical" evidence="10">
    <location>
        <begin position="376"/>
        <end position="400"/>
    </location>
</feature>
<dbReference type="InterPro" id="IPR007873">
    <property type="entry name" value="Glycosyltransferase_ALG3"/>
</dbReference>
<keyword evidence="2" id="KW-0813">Transport</keyword>
<feature type="compositionally biased region" description="Low complexity" evidence="9">
    <location>
        <begin position="1221"/>
        <end position="1248"/>
    </location>
</feature>
<feature type="compositionally biased region" description="Low complexity" evidence="9">
    <location>
        <begin position="1281"/>
        <end position="1315"/>
    </location>
</feature>
<feature type="transmembrane region" description="Helical" evidence="10">
    <location>
        <begin position="1006"/>
        <end position="1024"/>
    </location>
</feature>
<dbReference type="PANTHER" id="PTHR24223">
    <property type="entry name" value="ATP-BINDING CASSETTE SUB-FAMILY C"/>
    <property type="match status" value="1"/>
</dbReference>
<dbReference type="InterPro" id="IPR044746">
    <property type="entry name" value="ABCC_6TM_D1"/>
</dbReference>
<feature type="transmembrane region" description="Helical" evidence="10">
    <location>
        <begin position="2416"/>
        <end position="2433"/>
    </location>
</feature>
<feature type="compositionally biased region" description="Polar residues" evidence="9">
    <location>
        <begin position="2028"/>
        <end position="2044"/>
    </location>
</feature>
<evidence type="ECO:0000256" key="6">
    <source>
        <dbReference type="ARBA" id="ARBA00022989"/>
    </source>
</evidence>
<reference evidence="12" key="1">
    <citation type="submission" date="2021-07" db="EMBL/GenBank/DDBJ databases">
        <title>Draft genome of Mortierella alpina, strain LL118, isolated from an aspen leaf litter sample.</title>
        <authorList>
            <person name="Yang S."/>
            <person name="Vinatzer B.A."/>
        </authorList>
    </citation>
    <scope>NUCLEOTIDE SEQUENCE</scope>
    <source>
        <strain evidence="12">LL118</strain>
    </source>
</reference>
<feature type="transmembrane region" description="Helical" evidence="10">
    <location>
        <begin position="828"/>
        <end position="847"/>
    </location>
</feature>
<keyword evidence="5" id="KW-0067">ATP-binding</keyword>
<feature type="compositionally biased region" description="Basic and acidic residues" evidence="9">
    <location>
        <begin position="1573"/>
        <end position="1596"/>
    </location>
</feature>
<name>A0A9P8A8D0_MORAP</name>
<feature type="region of interest" description="Disordered" evidence="9">
    <location>
        <begin position="609"/>
        <end position="708"/>
    </location>
</feature>
<feature type="compositionally biased region" description="Polar residues" evidence="9">
    <location>
        <begin position="1618"/>
        <end position="1639"/>
    </location>
</feature>
<feature type="coiled-coil region" evidence="8">
    <location>
        <begin position="1408"/>
        <end position="1442"/>
    </location>
</feature>
<dbReference type="GO" id="GO:0140359">
    <property type="term" value="F:ABC-type transporter activity"/>
    <property type="evidence" value="ECO:0007669"/>
    <property type="project" value="InterPro"/>
</dbReference>
<feature type="compositionally biased region" description="Polar residues" evidence="9">
    <location>
        <begin position="1597"/>
        <end position="1606"/>
    </location>
</feature>
<feature type="compositionally biased region" description="Polar residues" evidence="9">
    <location>
        <begin position="2231"/>
        <end position="2252"/>
    </location>
</feature>
<feature type="compositionally biased region" description="Pro residues" evidence="9">
    <location>
        <begin position="2066"/>
        <end position="2075"/>
    </location>
</feature>
<dbReference type="SUPFAM" id="SSF90123">
    <property type="entry name" value="ABC transporter transmembrane region"/>
    <property type="match status" value="2"/>
</dbReference>
<dbReference type="FunFam" id="1.20.1560.10:FF:000006">
    <property type="entry name" value="ATP-binding cassette, sub-family C (CFTR/MRP), member 9"/>
    <property type="match status" value="1"/>
</dbReference>
<feature type="transmembrane region" description="Helical" evidence="10">
    <location>
        <begin position="956"/>
        <end position="985"/>
    </location>
</feature>
<keyword evidence="6 10" id="KW-1133">Transmembrane helix</keyword>
<dbReference type="CDD" id="cd18579">
    <property type="entry name" value="ABC_6TM_ABCC_D1"/>
    <property type="match status" value="1"/>
</dbReference>
<feature type="compositionally biased region" description="Low complexity" evidence="9">
    <location>
        <begin position="697"/>
        <end position="708"/>
    </location>
</feature>
<accession>A0A9P8A8D0</accession>
<dbReference type="GO" id="GO:0016020">
    <property type="term" value="C:membrane"/>
    <property type="evidence" value="ECO:0007669"/>
    <property type="project" value="UniProtKB-SubCell"/>
</dbReference>
<feature type="compositionally biased region" description="Basic and acidic residues" evidence="9">
    <location>
        <begin position="1465"/>
        <end position="1474"/>
    </location>
</feature>
<dbReference type="Pfam" id="PF05208">
    <property type="entry name" value="ALG3"/>
    <property type="match status" value="1"/>
</dbReference>
<dbReference type="Pfam" id="PF00005">
    <property type="entry name" value="ABC_tran"/>
    <property type="match status" value="1"/>
</dbReference>
<feature type="transmembrane region" description="Helical" evidence="10">
    <location>
        <begin position="109"/>
        <end position="131"/>
    </location>
</feature>
<feature type="transmembrane region" description="Helical" evidence="10">
    <location>
        <begin position="2366"/>
        <end position="2383"/>
    </location>
</feature>